<keyword evidence="5" id="KW-0175">Coiled coil</keyword>
<feature type="domain" description="SUN" evidence="7">
    <location>
        <begin position="714"/>
        <end position="885"/>
    </location>
</feature>
<dbReference type="PANTHER" id="PTHR12911">
    <property type="entry name" value="SAD1/UNC-84-LIKE PROTEIN-RELATED"/>
    <property type="match status" value="1"/>
</dbReference>
<feature type="transmembrane region" description="Helical" evidence="6">
    <location>
        <begin position="65"/>
        <end position="82"/>
    </location>
</feature>
<dbReference type="GO" id="GO:0016020">
    <property type="term" value="C:membrane"/>
    <property type="evidence" value="ECO:0007669"/>
    <property type="project" value="UniProtKB-SubCell"/>
</dbReference>
<evidence type="ECO:0000313" key="8">
    <source>
        <dbReference type="EMBL" id="KAJ5077118.1"/>
    </source>
</evidence>
<keyword evidence="3 6" id="KW-1133">Transmembrane helix</keyword>
<keyword evidence="9" id="KW-1185">Reference proteome</keyword>
<evidence type="ECO:0000256" key="1">
    <source>
        <dbReference type="ARBA" id="ARBA00004370"/>
    </source>
</evidence>
<evidence type="ECO:0000256" key="3">
    <source>
        <dbReference type="ARBA" id="ARBA00022989"/>
    </source>
</evidence>
<keyword evidence="2 6" id="KW-0812">Transmembrane</keyword>
<reference evidence="8" key="1">
    <citation type="submission" date="2022-10" db="EMBL/GenBank/DDBJ databases">
        <title>Novel sulphate-reducing endosymbionts in the free-living metamonad Anaeramoeba.</title>
        <authorList>
            <person name="Jerlstrom-Hultqvist J."/>
            <person name="Cepicka I."/>
            <person name="Gallot-Lavallee L."/>
            <person name="Salas-Leiva D."/>
            <person name="Curtis B.A."/>
            <person name="Zahonova K."/>
            <person name="Pipaliya S."/>
            <person name="Dacks J."/>
            <person name="Roger A.J."/>
        </authorList>
    </citation>
    <scope>NUCLEOTIDE SEQUENCE</scope>
    <source>
        <strain evidence="8">BMAN</strain>
    </source>
</reference>
<dbReference type="InterPro" id="IPR045119">
    <property type="entry name" value="SUN1-5"/>
</dbReference>
<dbReference type="PANTHER" id="PTHR12911:SF8">
    <property type="entry name" value="KLAROID PROTEIN-RELATED"/>
    <property type="match status" value="1"/>
</dbReference>
<feature type="transmembrane region" description="Helical" evidence="6">
    <location>
        <begin position="5"/>
        <end position="24"/>
    </location>
</feature>
<comment type="subcellular location">
    <subcellularLocation>
        <location evidence="1">Membrane</location>
    </subcellularLocation>
</comment>
<dbReference type="Gene3D" id="2.60.120.260">
    <property type="entry name" value="Galactose-binding domain-like"/>
    <property type="match status" value="1"/>
</dbReference>
<evidence type="ECO:0000313" key="9">
    <source>
        <dbReference type="Proteomes" id="UP001149090"/>
    </source>
</evidence>
<dbReference type="Pfam" id="PF07738">
    <property type="entry name" value="Sad1_UNC"/>
    <property type="match status" value="1"/>
</dbReference>
<dbReference type="GO" id="GO:0043495">
    <property type="term" value="F:protein-membrane adaptor activity"/>
    <property type="evidence" value="ECO:0007669"/>
    <property type="project" value="TreeGrafter"/>
</dbReference>
<name>A0A9Q0LQH8_ANAIG</name>
<comment type="caution">
    <text evidence="8">The sequence shown here is derived from an EMBL/GenBank/DDBJ whole genome shotgun (WGS) entry which is preliminary data.</text>
</comment>
<dbReference type="GO" id="GO:0005635">
    <property type="term" value="C:nuclear envelope"/>
    <property type="evidence" value="ECO:0007669"/>
    <property type="project" value="UniProtKB-ARBA"/>
</dbReference>
<proteinExistence type="predicted"/>
<feature type="coiled-coil region" evidence="5">
    <location>
        <begin position="361"/>
        <end position="426"/>
    </location>
</feature>
<sequence length="889" mass="104156">MAIQFFLDLISKILSFFVIVINEIRGFFRIFLTFTFLIFSFFCFIDEMFAVFLQKFFSFFARGNVQKVLLVLFLFSGVFFAIDKDVIGPQVQNSNLVPFSQEIIHEYTISNVELFMNETTLSNTVSNIYEIIKKQIWNEITKFEQSYLIKKKEENKENIVDPEVYRPLFKQRITEILDSDPIVQKNLQTLKKQIGSLKKDVSNLVYIFNNTEGLIQFDKKKFEEQMRNIETIIEQLDKNQTVTDLQKKVFLTKSEFFYLFQNKQLNDTFKRINDTHQYIDSLHGFTEKGILETNQFMDNLKNRKNIAEDNIQSVIAQMKQILEAKSKDSPEMDLLKKKLQEFMQEFYEKSLQFDENFNQISDQIQNDYKNFEEKQKDFNNQISNLQNKITSQKDLPQMKADVEKIKKEMEKEMKEFISKTRNQMQKIQKVSIFHDQNWNKTATQLAQLQKEIPDKEFIGESKNTLSQNIEKIKAQSLVTDSFNSEIDILEGKINELNTIHDQIKEKIDVVMEEVNKILSRKKLLEELINEDLDKYKLEAEKLNNILDSLSTAENKELVLQKIKEMEDTLASLENQISGINEQRNTSNRNFREVWDLMNKINKSIEEFNTDDNSDKFRPNITNIDNEKTQELEETRKKNKQDLRDQILQALPSLDSQNKKLIKHFIEKYIDQKDPFNQEILNPAFKEFLDKLHLDKKTVDFLMTNIENNFVCSVDFAQTIISKSPTFIPPIQNDFVDNFKKLTQISLVPIREFFTQIPLLQRTKDPRYCWSFSGYKGFLIIELSHLITPKNFTLEHISSSVSPLHPSSTAPKSFTVLGSSDSSFTNPVSLGHFQFDNNGSPIQTFPVNLDSDSISPQISFVKLEIDSNYGADYTSICRFRVHGIPVKIMD</sequence>
<evidence type="ECO:0000259" key="7">
    <source>
        <dbReference type="PROSITE" id="PS51469"/>
    </source>
</evidence>
<dbReference type="InterPro" id="IPR012919">
    <property type="entry name" value="SUN_dom"/>
</dbReference>
<dbReference type="EMBL" id="JAPDFW010000059">
    <property type="protein sequence ID" value="KAJ5077118.1"/>
    <property type="molecule type" value="Genomic_DNA"/>
</dbReference>
<evidence type="ECO:0000256" key="2">
    <source>
        <dbReference type="ARBA" id="ARBA00022692"/>
    </source>
</evidence>
<dbReference type="PROSITE" id="PS51469">
    <property type="entry name" value="SUN"/>
    <property type="match status" value="1"/>
</dbReference>
<dbReference type="OrthoDB" id="342281at2759"/>
<evidence type="ECO:0000256" key="5">
    <source>
        <dbReference type="SAM" id="Coils"/>
    </source>
</evidence>
<accession>A0A9Q0LQH8</accession>
<dbReference type="AlphaFoldDB" id="A0A9Q0LQH8"/>
<protein>
    <submittedName>
        <fullName evidence="8">Klaroid isoform a-related</fullName>
    </submittedName>
</protein>
<evidence type="ECO:0000256" key="6">
    <source>
        <dbReference type="SAM" id="Phobius"/>
    </source>
</evidence>
<gene>
    <name evidence="8" type="ORF">M0811_00438</name>
</gene>
<feature type="transmembrane region" description="Helical" evidence="6">
    <location>
        <begin position="30"/>
        <end position="53"/>
    </location>
</feature>
<evidence type="ECO:0000256" key="4">
    <source>
        <dbReference type="ARBA" id="ARBA00023136"/>
    </source>
</evidence>
<keyword evidence="4 6" id="KW-0472">Membrane</keyword>
<dbReference type="Proteomes" id="UP001149090">
    <property type="component" value="Unassembled WGS sequence"/>
</dbReference>
<organism evidence="8 9">
    <name type="scientific">Anaeramoeba ignava</name>
    <name type="common">Anaerobic marine amoeba</name>
    <dbReference type="NCBI Taxonomy" id="1746090"/>
    <lineage>
        <taxon>Eukaryota</taxon>
        <taxon>Metamonada</taxon>
        <taxon>Anaeramoebidae</taxon>
        <taxon>Anaeramoeba</taxon>
    </lineage>
</organism>
<feature type="coiled-coil region" evidence="5">
    <location>
        <begin position="486"/>
        <end position="589"/>
    </location>
</feature>